<evidence type="ECO:0000256" key="2">
    <source>
        <dbReference type="SAM" id="Phobius"/>
    </source>
</evidence>
<evidence type="ECO:0000256" key="1">
    <source>
        <dbReference type="SAM" id="MobiDB-lite"/>
    </source>
</evidence>
<dbReference type="InParanoid" id="G0M7H9"/>
<protein>
    <submittedName>
        <fullName evidence="3">Uncharacterized protein</fullName>
    </submittedName>
</protein>
<keyword evidence="2" id="KW-1133">Transmembrane helix</keyword>
<keyword evidence="2" id="KW-0472">Membrane</keyword>
<sequence length="121" mass="14025">MSSDLMRVLQKREINWCESGHGYPASCPGPSDPPHYKYCCSFPYLGSYKPSCCMFPMNEGVLIICCMSCILIFTLFLALYCWCWPSSMLNKKRRRRAPPPIISQDEMFPRRNSYKSSIPFD</sequence>
<dbReference type="eggNOG" id="ENOG502R862">
    <property type="taxonomic scope" value="Eukaryota"/>
</dbReference>
<evidence type="ECO:0000313" key="4">
    <source>
        <dbReference type="Proteomes" id="UP000008068"/>
    </source>
</evidence>
<organism evidence="4">
    <name type="scientific">Caenorhabditis brenneri</name>
    <name type="common">Nematode worm</name>
    <dbReference type="NCBI Taxonomy" id="135651"/>
    <lineage>
        <taxon>Eukaryota</taxon>
        <taxon>Metazoa</taxon>
        <taxon>Ecdysozoa</taxon>
        <taxon>Nematoda</taxon>
        <taxon>Chromadorea</taxon>
        <taxon>Rhabditida</taxon>
        <taxon>Rhabditina</taxon>
        <taxon>Rhabditomorpha</taxon>
        <taxon>Rhabditoidea</taxon>
        <taxon>Rhabditidae</taxon>
        <taxon>Peloderinae</taxon>
        <taxon>Caenorhabditis</taxon>
    </lineage>
</organism>
<name>G0M7H9_CAEBE</name>
<keyword evidence="2" id="KW-0812">Transmembrane</keyword>
<dbReference type="OrthoDB" id="5770878at2759"/>
<feature type="region of interest" description="Disordered" evidence="1">
    <location>
        <begin position="100"/>
        <end position="121"/>
    </location>
</feature>
<reference evidence="4" key="1">
    <citation type="submission" date="2011-07" db="EMBL/GenBank/DDBJ databases">
        <authorList>
            <consortium name="Caenorhabditis brenneri Sequencing and Analysis Consortium"/>
            <person name="Wilson R.K."/>
        </authorList>
    </citation>
    <scope>NUCLEOTIDE SEQUENCE [LARGE SCALE GENOMIC DNA]</scope>
    <source>
        <strain evidence="4">PB2801</strain>
    </source>
</reference>
<gene>
    <name evidence="3" type="ORF">CAEBREN_06883</name>
</gene>
<proteinExistence type="predicted"/>
<dbReference type="HOGENOM" id="CLU_2040106_0_0_1"/>
<accession>G0M7H9</accession>
<dbReference type="Proteomes" id="UP000008068">
    <property type="component" value="Unassembled WGS sequence"/>
</dbReference>
<evidence type="ECO:0000313" key="3">
    <source>
        <dbReference type="EMBL" id="EGT30159.1"/>
    </source>
</evidence>
<feature type="transmembrane region" description="Helical" evidence="2">
    <location>
        <begin position="61"/>
        <end position="85"/>
    </location>
</feature>
<dbReference type="EMBL" id="GL379786">
    <property type="protein sequence ID" value="EGT30159.1"/>
    <property type="molecule type" value="Genomic_DNA"/>
</dbReference>
<dbReference type="AlphaFoldDB" id="G0M7H9"/>
<keyword evidence="4" id="KW-1185">Reference proteome</keyword>
<dbReference type="OMA" id="YKPSCCM"/>
<dbReference type="FunCoup" id="G0M7H9">
    <property type="interactions" value="181"/>
</dbReference>